<proteinExistence type="predicted"/>
<sequence length="140" mass="16234">MQPVMNRLDTHSDFSAFEDYVERFEIWAMTKEDDENFNIVAHFLTFIGKEAYSLIKTLALPDKPISLPYAAVKQLLLDHVKYTNFECGKGEKFNEMTRQNIRNSTTLLRHRSPISNRGYSDNNSLGSCETVHKDEHKFGK</sequence>
<evidence type="ECO:0000313" key="1">
    <source>
        <dbReference type="Proteomes" id="UP000050792"/>
    </source>
</evidence>
<accession>A0AA85G129</accession>
<dbReference type="WBParaSite" id="SRDH1_75520.1">
    <property type="protein sequence ID" value="SRDH1_75520.1"/>
    <property type="gene ID" value="SRDH1_75520"/>
</dbReference>
<evidence type="ECO:0000313" key="2">
    <source>
        <dbReference type="WBParaSite" id="SRDH1_75520.1"/>
    </source>
</evidence>
<reference evidence="2" key="2">
    <citation type="submission" date="2023-11" db="UniProtKB">
        <authorList>
            <consortium name="WormBaseParasite"/>
        </authorList>
    </citation>
    <scope>IDENTIFICATION</scope>
</reference>
<dbReference type="Proteomes" id="UP000050792">
    <property type="component" value="Unassembled WGS sequence"/>
</dbReference>
<protein>
    <submittedName>
        <fullName evidence="2">Uncharacterized protein</fullName>
    </submittedName>
</protein>
<organism evidence="1 2">
    <name type="scientific">Schistosoma rodhaini</name>
    <dbReference type="NCBI Taxonomy" id="6188"/>
    <lineage>
        <taxon>Eukaryota</taxon>
        <taxon>Metazoa</taxon>
        <taxon>Spiralia</taxon>
        <taxon>Lophotrochozoa</taxon>
        <taxon>Platyhelminthes</taxon>
        <taxon>Trematoda</taxon>
        <taxon>Digenea</taxon>
        <taxon>Strigeidida</taxon>
        <taxon>Schistosomatoidea</taxon>
        <taxon>Schistosomatidae</taxon>
        <taxon>Schistosoma</taxon>
    </lineage>
</organism>
<reference evidence="1" key="1">
    <citation type="submission" date="2022-06" db="EMBL/GenBank/DDBJ databases">
        <authorList>
            <person name="Berger JAMES D."/>
            <person name="Berger JAMES D."/>
        </authorList>
    </citation>
    <scope>NUCLEOTIDE SEQUENCE [LARGE SCALE GENOMIC DNA]</scope>
</reference>
<name>A0AA85G129_9TREM</name>
<dbReference type="AlphaFoldDB" id="A0AA85G129"/>
<keyword evidence="1" id="KW-1185">Reference proteome</keyword>